<comment type="caution">
    <text evidence="1">The sequence shown here is derived from an EMBL/GenBank/DDBJ whole genome shotgun (WGS) entry which is preliminary data.</text>
</comment>
<dbReference type="OrthoDB" id="4493at2759"/>
<dbReference type="GO" id="GO:0009579">
    <property type="term" value="C:thylakoid"/>
    <property type="evidence" value="ECO:0007669"/>
    <property type="project" value="TreeGrafter"/>
</dbReference>
<reference evidence="1" key="1">
    <citation type="submission" date="2021-08" db="EMBL/GenBank/DDBJ databases">
        <title>WGS assembly of Ceratopteris richardii.</title>
        <authorList>
            <person name="Marchant D.B."/>
            <person name="Chen G."/>
            <person name="Jenkins J."/>
            <person name="Shu S."/>
            <person name="Leebens-Mack J."/>
            <person name="Grimwood J."/>
            <person name="Schmutz J."/>
            <person name="Soltis P."/>
            <person name="Soltis D."/>
            <person name="Chen Z.-H."/>
        </authorList>
    </citation>
    <scope>NUCLEOTIDE SEQUENCE</scope>
    <source>
        <strain evidence="1">Whitten #5841</strain>
        <tissue evidence="1">Leaf</tissue>
    </source>
</reference>
<dbReference type="EMBL" id="CM035436">
    <property type="protein sequence ID" value="KAH7288161.1"/>
    <property type="molecule type" value="Genomic_DNA"/>
</dbReference>
<dbReference type="PANTHER" id="PTHR31803:SF10">
    <property type="entry name" value="UBIQUINOL OXIDASE 4, CHLOROPLASTIC_CHROMOPLASTIC"/>
    <property type="match status" value="1"/>
</dbReference>
<dbReference type="GO" id="GO:0005739">
    <property type="term" value="C:mitochondrion"/>
    <property type="evidence" value="ECO:0007669"/>
    <property type="project" value="TreeGrafter"/>
</dbReference>
<gene>
    <name evidence="1" type="ORF">KP509_31G014800</name>
</gene>
<dbReference type="GO" id="GO:0009916">
    <property type="term" value="F:alternative oxidase activity"/>
    <property type="evidence" value="ECO:0007669"/>
    <property type="project" value="InterPro"/>
</dbReference>
<dbReference type="GO" id="GO:0016117">
    <property type="term" value="P:carotenoid biosynthetic process"/>
    <property type="evidence" value="ECO:0007669"/>
    <property type="project" value="TreeGrafter"/>
</dbReference>
<dbReference type="Proteomes" id="UP000825935">
    <property type="component" value="Chromosome 31"/>
</dbReference>
<name>A0A8T2QXK4_CERRI</name>
<dbReference type="GO" id="GO:0010230">
    <property type="term" value="P:alternative respiration"/>
    <property type="evidence" value="ECO:0007669"/>
    <property type="project" value="TreeGrafter"/>
</dbReference>
<accession>A0A8T2QXK4</accession>
<protein>
    <submittedName>
        <fullName evidence="1">Uncharacterized protein</fullName>
    </submittedName>
</protein>
<evidence type="ECO:0000313" key="1">
    <source>
        <dbReference type="EMBL" id="KAH7288161.1"/>
    </source>
</evidence>
<organism evidence="1 2">
    <name type="scientific">Ceratopteris richardii</name>
    <name type="common">Triangle waterfern</name>
    <dbReference type="NCBI Taxonomy" id="49495"/>
    <lineage>
        <taxon>Eukaryota</taxon>
        <taxon>Viridiplantae</taxon>
        <taxon>Streptophyta</taxon>
        <taxon>Embryophyta</taxon>
        <taxon>Tracheophyta</taxon>
        <taxon>Polypodiopsida</taxon>
        <taxon>Polypodiidae</taxon>
        <taxon>Polypodiales</taxon>
        <taxon>Pteridineae</taxon>
        <taxon>Pteridaceae</taxon>
        <taxon>Parkerioideae</taxon>
        <taxon>Ceratopteris</taxon>
    </lineage>
</organism>
<evidence type="ECO:0000313" key="2">
    <source>
        <dbReference type="Proteomes" id="UP000825935"/>
    </source>
</evidence>
<keyword evidence="2" id="KW-1185">Reference proteome</keyword>
<dbReference type="AlphaFoldDB" id="A0A8T2QXK4"/>
<dbReference type="InterPro" id="IPR002680">
    <property type="entry name" value="AOX"/>
</dbReference>
<dbReference type="PANTHER" id="PTHR31803">
    <property type="entry name" value="ALTERNATIVE OXIDASE"/>
    <property type="match status" value="1"/>
</dbReference>
<sequence length="153" mass="17619">MKKKKKKLPTPAVAIEYYTKGDLYMFDEFQTNQVPNSRRPKVDNLYDVFINIRDDEGEHCKTMLACQTPGPLFCQTEQVKSFAFLLDRKRGCFPLLGTESSFFVCFCHNSRRRLGEKWGCQPLPAAAGYTRWEGIGFWEDPADHQSKEGAPVR</sequence>
<proteinExistence type="predicted"/>